<feature type="transmembrane region" description="Helical" evidence="1">
    <location>
        <begin position="13"/>
        <end position="34"/>
    </location>
</feature>
<sequence>MDATLVKDIGIKALLVGGAVLVSFWTFNAVKLVISARGINPLVRKFFDQIAAGRIDAAYGLTTKTYKTHVKRQDFLKFLASLNLNKYRNLKSGRPRVQEDQIIITLNLKSEDKQDELPLDFTFAKTDNDWKIDRIAKVN</sequence>
<keyword evidence="1" id="KW-1133">Transmembrane helix</keyword>
<evidence type="ECO:0000313" key="2">
    <source>
        <dbReference type="EMBL" id="KGF85741.1"/>
    </source>
</evidence>
<dbReference type="STRING" id="59925.EU91_1844"/>
<proteinExistence type="predicted"/>
<protein>
    <recommendedName>
        <fullName evidence="4">DUF4878 domain-containing protein</fullName>
    </recommendedName>
</protein>
<reference evidence="3" key="1">
    <citation type="journal article" date="2014" name="Sci. Data">
        <title>Genomes of diverse isolates of the marine cyanobacterium Prochlorococcus.</title>
        <authorList>
            <person name="Biller S."/>
            <person name="Berube P."/>
            <person name="Thompson J."/>
            <person name="Kelly L."/>
            <person name="Roggensack S."/>
            <person name="Awad L."/>
            <person name="Roache-Johnson K."/>
            <person name="Ding H."/>
            <person name="Giovannoni S.J."/>
            <person name="Moore L.R."/>
            <person name="Chisholm S.W."/>
        </authorList>
    </citation>
    <scope>NUCLEOTIDE SEQUENCE [LARGE SCALE GENOMIC DNA]</scope>
    <source>
        <strain evidence="3">GP2</strain>
    </source>
</reference>
<evidence type="ECO:0000313" key="3">
    <source>
        <dbReference type="Proteomes" id="UP000030598"/>
    </source>
</evidence>
<dbReference type="Proteomes" id="UP000030598">
    <property type="component" value="Unassembled WGS sequence"/>
</dbReference>
<gene>
    <name evidence="2" type="ORF">EU91_1844</name>
</gene>
<organism evidence="2 3">
    <name type="scientific">Prochlorococcus marinus str. GP2</name>
    <dbReference type="NCBI Taxonomy" id="59925"/>
    <lineage>
        <taxon>Bacteria</taxon>
        <taxon>Bacillati</taxon>
        <taxon>Cyanobacteriota</taxon>
        <taxon>Cyanophyceae</taxon>
        <taxon>Synechococcales</taxon>
        <taxon>Prochlorococcaceae</taxon>
        <taxon>Prochlorococcus</taxon>
    </lineage>
</organism>
<dbReference type="EMBL" id="JNAH01000008">
    <property type="protein sequence ID" value="KGF85741.1"/>
    <property type="molecule type" value="Genomic_DNA"/>
</dbReference>
<keyword evidence="1" id="KW-0812">Transmembrane</keyword>
<dbReference type="AlphaFoldDB" id="A0A0A1ZB23"/>
<evidence type="ECO:0008006" key="4">
    <source>
        <dbReference type="Google" id="ProtNLM"/>
    </source>
</evidence>
<evidence type="ECO:0000256" key="1">
    <source>
        <dbReference type="SAM" id="Phobius"/>
    </source>
</evidence>
<dbReference type="OrthoDB" id="555572at2"/>
<name>A0A0A1ZB23_PROMR</name>
<keyword evidence="1" id="KW-0472">Membrane</keyword>
<comment type="caution">
    <text evidence="2">The sequence shown here is derived from an EMBL/GenBank/DDBJ whole genome shotgun (WGS) entry which is preliminary data.</text>
</comment>
<dbReference type="eggNOG" id="ENOG5033TX9">
    <property type="taxonomic scope" value="Bacteria"/>
</dbReference>
<dbReference type="RefSeq" id="WP_011819289.1">
    <property type="nucleotide sequence ID" value="NZ_CP138934.1"/>
</dbReference>
<accession>A0A0A1ZB23</accession>